<dbReference type="Proteomes" id="UP000034112">
    <property type="component" value="Unassembled WGS sequence"/>
</dbReference>
<sequence length="72" mass="7721">MNEAQGRGGTGQGTAFNKGIDPPTWGHTLTDVFMLAHAATGLAPQPSLDSLRRDKPFELQSKQLRQTTGIEA</sequence>
<proteinExistence type="predicted"/>
<protein>
    <submittedName>
        <fullName evidence="2">Uncharacterized protein</fullName>
    </submittedName>
</protein>
<name>A0A0F9XJG4_TRIHA</name>
<evidence type="ECO:0000313" key="2">
    <source>
        <dbReference type="EMBL" id="KKP00613.1"/>
    </source>
</evidence>
<dbReference type="EMBL" id="JOKZ01000242">
    <property type="protein sequence ID" value="KKP00613.1"/>
    <property type="molecule type" value="Genomic_DNA"/>
</dbReference>
<feature type="region of interest" description="Disordered" evidence="1">
    <location>
        <begin position="1"/>
        <end position="23"/>
    </location>
</feature>
<evidence type="ECO:0000256" key="1">
    <source>
        <dbReference type="SAM" id="MobiDB-lite"/>
    </source>
</evidence>
<feature type="compositionally biased region" description="Gly residues" evidence="1">
    <location>
        <begin position="1"/>
        <end position="12"/>
    </location>
</feature>
<comment type="caution">
    <text evidence="2">The sequence shown here is derived from an EMBL/GenBank/DDBJ whole genome shotgun (WGS) entry which is preliminary data.</text>
</comment>
<gene>
    <name evidence="2" type="ORF">THAR02_07300</name>
</gene>
<organism evidence="2 3">
    <name type="scientific">Trichoderma harzianum</name>
    <name type="common">Hypocrea lixii</name>
    <dbReference type="NCBI Taxonomy" id="5544"/>
    <lineage>
        <taxon>Eukaryota</taxon>
        <taxon>Fungi</taxon>
        <taxon>Dikarya</taxon>
        <taxon>Ascomycota</taxon>
        <taxon>Pezizomycotina</taxon>
        <taxon>Sordariomycetes</taxon>
        <taxon>Hypocreomycetidae</taxon>
        <taxon>Hypocreales</taxon>
        <taxon>Hypocreaceae</taxon>
        <taxon>Trichoderma</taxon>
    </lineage>
</organism>
<reference evidence="3" key="1">
    <citation type="journal article" date="2015" name="Genome Announc.">
        <title>Draft whole-genome sequence of the biocontrol agent Trichoderma harzianum T6776.</title>
        <authorList>
            <person name="Baroncelli R."/>
            <person name="Piaggeschi G."/>
            <person name="Fiorini L."/>
            <person name="Bertolini E."/>
            <person name="Zapparata A."/>
            <person name="Pe M.E."/>
            <person name="Sarrocco S."/>
            <person name="Vannacci G."/>
        </authorList>
    </citation>
    <scope>NUCLEOTIDE SEQUENCE [LARGE SCALE GENOMIC DNA]</scope>
    <source>
        <strain evidence="3">T6776</strain>
    </source>
</reference>
<accession>A0A0F9XJG4</accession>
<dbReference type="AlphaFoldDB" id="A0A0F9XJG4"/>
<evidence type="ECO:0000313" key="3">
    <source>
        <dbReference type="Proteomes" id="UP000034112"/>
    </source>
</evidence>